<feature type="compositionally biased region" description="Low complexity" evidence="2">
    <location>
        <begin position="535"/>
        <end position="548"/>
    </location>
</feature>
<gene>
    <name evidence="3" type="ORF">SSE37_12374</name>
</gene>
<keyword evidence="4" id="KW-1185">Reference proteome</keyword>
<proteinExistence type="predicted"/>
<evidence type="ECO:0000256" key="2">
    <source>
        <dbReference type="SAM" id="MobiDB-lite"/>
    </source>
</evidence>
<dbReference type="RefSeq" id="WP_005859360.1">
    <property type="nucleotide sequence ID" value="NZ_AAYA01000006.1"/>
</dbReference>
<organism evidence="3 4">
    <name type="scientific">Sagittula stellata (strain ATCC 700073 / DSM 11524 / E-37)</name>
    <dbReference type="NCBI Taxonomy" id="388399"/>
    <lineage>
        <taxon>Bacteria</taxon>
        <taxon>Pseudomonadati</taxon>
        <taxon>Pseudomonadota</taxon>
        <taxon>Alphaproteobacteria</taxon>
        <taxon>Rhodobacterales</taxon>
        <taxon>Roseobacteraceae</taxon>
        <taxon>Sagittula</taxon>
    </lineage>
</organism>
<protein>
    <submittedName>
        <fullName evidence="3">Uncharacterized protein</fullName>
    </submittedName>
</protein>
<comment type="caution">
    <text evidence="3">The sequence shown here is derived from an EMBL/GenBank/DDBJ whole genome shotgun (WGS) entry which is preliminary data.</text>
</comment>
<accession>A3K477</accession>
<feature type="compositionally biased region" description="Polar residues" evidence="2">
    <location>
        <begin position="557"/>
        <end position="574"/>
    </location>
</feature>
<dbReference type="OrthoDB" id="7066962at2"/>
<evidence type="ECO:0000313" key="4">
    <source>
        <dbReference type="Proteomes" id="UP000005713"/>
    </source>
</evidence>
<sequence length="574" mass="62718">MSEAAKPKAAKITSARDFVKAHSTPAEQTDAETRGTGKTAGQAFAAIQDNPFFRIMLDESATPQDKLDRVTQALTFTDDRAKARENLAAFNAFKEYLQFERKRMAQEIIALTDTEAFGELKQVFEDINTALMTFERRIGPLTDIVDAVYTLRMNGVTFDIFQELLQEREDEKKRSGKRAVLREQMLDLEDNIRALKAENGFLKDDRGFFGFGGVKKTAQDKMAQNEVALAADTKKLQGVLAEMKALDAGAPQSARYAEFAAEKAKLKELLDITSEEHRARQEALVKSAQDFIDTTEARVSGVLGHFNGMNGQIENLDEANFTMRSMYAILSDATKEVDTRNEARREEIRKAIDGAASDLEKLGQERLERDINAYISNLGRSSVDTTAVLAELTASGHRIHSMKEANEQQVAKTRQLHTSGVAGVADQLSTVLQAVSAAALGESSEAAKISLERMNRTTAELGQREVIRVALGTKEINQDLTNALSELSEYGETIRAATSITREGLSETRDLLAKIERQTAETQAAVKESLSVAADVAGGKGGARPPAADDTAKASEEPQTTPNPFGLGQSRNGS</sequence>
<dbReference type="EMBL" id="AAYA01000006">
    <property type="protein sequence ID" value="EBA08341.1"/>
    <property type="molecule type" value="Genomic_DNA"/>
</dbReference>
<evidence type="ECO:0000313" key="3">
    <source>
        <dbReference type="EMBL" id="EBA08341.1"/>
    </source>
</evidence>
<reference evidence="3 4" key="1">
    <citation type="submission" date="2006-06" db="EMBL/GenBank/DDBJ databases">
        <authorList>
            <person name="Moran M.A."/>
            <person name="Ferriera S."/>
            <person name="Johnson J."/>
            <person name="Kravitz S."/>
            <person name="Beeson K."/>
            <person name="Sutton G."/>
            <person name="Rogers Y.-H."/>
            <person name="Friedman R."/>
            <person name="Frazier M."/>
            <person name="Venter J.C."/>
        </authorList>
    </citation>
    <scope>NUCLEOTIDE SEQUENCE [LARGE SCALE GENOMIC DNA]</scope>
    <source>
        <strain evidence="3 4">E-37</strain>
    </source>
</reference>
<keyword evidence="1" id="KW-0175">Coiled coil</keyword>
<dbReference type="AlphaFoldDB" id="A3K477"/>
<dbReference type="eggNOG" id="ENOG5033VU3">
    <property type="taxonomic scope" value="Bacteria"/>
</dbReference>
<feature type="region of interest" description="Disordered" evidence="2">
    <location>
        <begin position="1"/>
        <end position="37"/>
    </location>
</feature>
<evidence type="ECO:0000256" key="1">
    <source>
        <dbReference type="SAM" id="Coils"/>
    </source>
</evidence>
<dbReference type="Proteomes" id="UP000005713">
    <property type="component" value="Unassembled WGS sequence"/>
</dbReference>
<feature type="region of interest" description="Disordered" evidence="2">
    <location>
        <begin position="535"/>
        <end position="574"/>
    </location>
</feature>
<feature type="coiled-coil region" evidence="1">
    <location>
        <begin position="178"/>
        <end position="205"/>
    </location>
</feature>
<name>A3K477_SAGS3</name>